<name>A0ACC2IDQ9_9PLEO</name>
<evidence type="ECO:0000313" key="2">
    <source>
        <dbReference type="Proteomes" id="UP001153331"/>
    </source>
</evidence>
<dbReference type="EMBL" id="JAPHNI010000264">
    <property type="protein sequence ID" value="KAJ8113263.1"/>
    <property type="molecule type" value="Genomic_DNA"/>
</dbReference>
<accession>A0ACC2IDQ9</accession>
<dbReference type="Proteomes" id="UP001153331">
    <property type="component" value="Unassembled WGS sequence"/>
</dbReference>
<keyword evidence="2" id="KW-1185">Reference proteome</keyword>
<sequence length="127" mass="13835">MGPTRSEHSKEPFKSINRIVALVNLSSNPSLNQRSPLASAVLTAGTWLETAHLRAAHRRHPSSAFQGHVEVSPLSVDPLNISMRSCDRGNRGDGPQFLTVCAADETHRNAAPSSGRERRKATPVQLY</sequence>
<organism evidence="1 2">
    <name type="scientific">Boeremia exigua</name>
    <dbReference type="NCBI Taxonomy" id="749465"/>
    <lineage>
        <taxon>Eukaryota</taxon>
        <taxon>Fungi</taxon>
        <taxon>Dikarya</taxon>
        <taxon>Ascomycota</taxon>
        <taxon>Pezizomycotina</taxon>
        <taxon>Dothideomycetes</taxon>
        <taxon>Pleosporomycetidae</taxon>
        <taxon>Pleosporales</taxon>
        <taxon>Pleosporineae</taxon>
        <taxon>Didymellaceae</taxon>
        <taxon>Boeremia</taxon>
    </lineage>
</organism>
<evidence type="ECO:0000313" key="1">
    <source>
        <dbReference type="EMBL" id="KAJ8113263.1"/>
    </source>
</evidence>
<protein>
    <submittedName>
        <fullName evidence="1">Uncharacterized protein</fullName>
    </submittedName>
</protein>
<gene>
    <name evidence="1" type="ORF">OPT61_g4562</name>
</gene>
<comment type="caution">
    <text evidence="1">The sequence shown here is derived from an EMBL/GenBank/DDBJ whole genome shotgun (WGS) entry which is preliminary data.</text>
</comment>
<reference evidence="1" key="1">
    <citation type="submission" date="2022-11" db="EMBL/GenBank/DDBJ databases">
        <title>Genome Sequence of Boeremia exigua.</title>
        <authorList>
            <person name="Buettner E."/>
        </authorList>
    </citation>
    <scope>NUCLEOTIDE SEQUENCE</scope>
    <source>
        <strain evidence="1">CU02</strain>
    </source>
</reference>
<proteinExistence type="predicted"/>